<comment type="caution">
    <text evidence="8">The sequence shown here is derived from an EMBL/GenBank/DDBJ whole genome shotgun (WGS) entry which is preliminary data.</text>
</comment>
<keyword evidence="9" id="KW-1185">Reference proteome</keyword>
<dbReference type="InterPro" id="IPR000412">
    <property type="entry name" value="ABC_2_transport"/>
</dbReference>
<evidence type="ECO:0000256" key="1">
    <source>
        <dbReference type="ARBA" id="ARBA00004141"/>
    </source>
</evidence>
<dbReference type="PANTHER" id="PTHR43229">
    <property type="entry name" value="NODULATION PROTEIN J"/>
    <property type="match status" value="1"/>
</dbReference>
<feature type="transmembrane region" description="Helical" evidence="6">
    <location>
        <begin position="146"/>
        <end position="166"/>
    </location>
</feature>
<dbReference type="PANTHER" id="PTHR43229:SF3">
    <property type="entry name" value="ABC-TYPE MULTIDRUG TRANSPORT SYSTEM, PERMEASE COMPONENT"/>
    <property type="match status" value="1"/>
</dbReference>
<accession>A0A2K1Q276</accession>
<feature type="transmembrane region" description="Helical" evidence="6">
    <location>
        <begin position="34"/>
        <end position="53"/>
    </location>
</feature>
<protein>
    <recommendedName>
        <fullName evidence="6">Transport permease protein</fullName>
    </recommendedName>
</protein>
<evidence type="ECO:0000313" key="8">
    <source>
        <dbReference type="EMBL" id="PNS09132.1"/>
    </source>
</evidence>
<dbReference type="OrthoDB" id="9786643at2"/>
<gene>
    <name evidence="8" type="ORF">Lysil_0761</name>
</gene>
<evidence type="ECO:0000313" key="9">
    <source>
        <dbReference type="Proteomes" id="UP000236220"/>
    </source>
</evidence>
<evidence type="ECO:0000256" key="2">
    <source>
        <dbReference type="ARBA" id="ARBA00007783"/>
    </source>
</evidence>
<feature type="transmembrane region" description="Helical" evidence="6">
    <location>
        <begin position="106"/>
        <end position="134"/>
    </location>
</feature>
<feature type="domain" description="ABC transmembrane type-2" evidence="7">
    <location>
        <begin position="29"/>
        <end position="254"/>
    </location>
</feature>
<dbReference type="PROSITE" id="PS51012">
    <property type="entry name" value="ABC_TM2"/>
    <property type="match status" value="1"/>
</dbReference>
<evidence type="ECO:0000259" key="7">
    <source>
        <dbReference type="PROSITE" id="PS51012"/>
    </source>
</evidence>
<feature type="transmembrane region" description="Helical" evidence="6">
    <location>
        <begin position="229"/>
        <end position="247"/>
    </location>
</feature>
<evidence type="ECO:0000256" key="4">
    <source>
        <dbReference type="ARBA" id="ARBA00022989"/>
    </source>
</evidence>
<dbReference type="AlphaFoldDB" id="A0A2K1Q276"/>
<evidence type="ECO:0000256" key="3">
    <source>
        <dbReference type="ARBA" id="ARBA00022692"/>
    </source>
</evidence>
<dbReference type="GO" id="GO:0140359">
    <property type="term" value="F:ABC-type transporter activity"/>
    <property type="evidence" value="ECO:0007669"/>
    <property type="project" value="InterPro"/>
</dbReference>
<feature type="transmembrane region" description="Helical" evidence="6">
    <location>
        <begin position="65"/>
        <end position="86"/>
    </location>
</feature>
<dbReference type="InterPro" id="IPR013525">
    <property type="entry name" value="ABC2_TM"/>
</dbReference>
<dbReference type="InterPro" id="IPR051784">
    <property type="entry name" value="Nod_factor_ABC_transporter"/>
</dbReference>
<dbReference type="Proteomes" id="UP000236220">
    <property type="component" value="Unassembled WGS sequence"/>
</dbReference>
<keyword evidence="5 6" id="KW-0472">Membrane</keyword>
<dbReference type="Pfam" id="PF01061">
    <property type="entry name" value="ABC2_membrane"/>
    <property type="match status" value="1"/>
</dbReference>
<feature type="transmembrane region" description="Helical" evidence="6">
    <location>
        <begin position="172"/>
        <end position="192"/>
    </location>
</feature>
<dbReference type="PIRSF" id="PIRSF006648">
    <property type="entry name" value="DrrB"/>
    <property type="match status" value="1"/>
</dbReference>
<name>A0A2K1Q276_9GAMM</name>
<keyword evidence="3 6" id="KW-0812">Transmembrane</keyword>
<dbReference type="GO" id="GO:0043190">
    <property type="term" value="C:ATP-binding cassette (ABC) transporter complex"/>
    <property type="evidence" value="ECO:0007669"/>
    <property type="project" value="InterPro"/>
</dbReference>
<keyword evidence="6" id="KW-1003">Cell membrane</keyword>
<organism evidence="8 9">
    <name type="scientific">Solilutibacter silvestris</name>
    <dbReference type="NCBI Taxonomy" id="1645665"/>
    <lineage>
        <taxon>Bacteria</taxon>
        <taxon>Pseudomonadati</taxon>
        <taxon>Pseudomonadota</taxon>
        <taxon>Gammaproteobacteria</taxon>
        <taxon>Lysobacterales</taxon>
        <taxon>Lysobacteraceae</taxon>
        <taxon>Solilutibacter</taxon>
    </lineage>
</organism>
<evidence type="ECO:0000256" key="5">
    <source>
        <dbReference type="ARBA" id="ARBA00023136"/>
    </source>
</evidence>
<dbReference type="InterPro" id="IPR047817">
    <property type="entry name" value="ABC2_TM_bact-type"/>
</dbReference>
<dbReference type="RefSeq" id="WP_103074218.1">
    <property type="nucleotide sequence ID" value="NZ_NPZB01000001.1"/>
</dbReference>
<comment type="subcellular location">
    <subcellularLocation>
        <location evidence="6">Cell inner membrane</location>
        <topology evidence="6">Multi-pass membrane protein</topology>
    </subcellularLocation>
    <subcellularLocation>
        <location evidence="1">Membrane</location>
        <topology evidence="1">Multi-pass membrane protein</topology>
    </subcellularLocation>
</comment>
<comment type="similarity">
    <text evidence="2 6">Belongs to the ABC-2 integral membrane protein family.</text>
</comment>
<sequence length="255" mass="27720">MSTPAVASAQPSRLRIHALEARNESLRMLRSPMFVFPTLMFPLLFYVMFGLLLNHGNAKAATYLYVSYGVFGTLGTSLFGFGVSVANERNLGHLLYKRALPMPPSAYLIAKLAMAMLFATIISISLFVLATTLGGVHVTAMQFAELLLTNVLGVLPLAALGLYIGTRVPANGAPAVINLVYLPMSLLSGLWMPLSTMPPFISKIAMALPPWHLAQIAFKVVGYDSGQPLWLHVAVLAAFTIVFFLLAQRRLQRNG</sequence>
<dbReference type="EMBL" id="NPZB01000001">
    <property type="protein sequence ID" value="PNS09132.1"/>
    <property type="molecule type" value="Genomic_DNA"/>
</dbReference>
<reference evidence="8 9" key="1">
    <citation type="submission" date="2017-08" db="EMBL/GenBank/DDBJ databases">
        <title>Lysobacter sylvestris genome.</title>
        <authorList>
            <person name="Zhang D.-C."/>
            <person name="Albuquerque L."/>
            <person name="Franca L."/>
            <person name="Froufe H.J.C."/>
            <person name="Barroso C."/>
            <person name="Egas C."/>
            <person name="Da Costa M."/>
            <person name="Margesin R."/>
        </authorList>
    </citation>
    <scope>NUCLEOTIDE SEQUENCE [LARGE SCALE GENOMIC DNA]</scope>
    <source>
        <strain evidence="8 9">AM20-91</strain>
    </source>
</reference>
<evidence type="ECO:0000256" key="6">
    <source>
        <dbReference type="RuleBase" id="RU361157"/>
    </source>
</evidence>
<keyword evidence="6" id="KW-0813">Transport</keyword>
<proteinExistence type="inferred from homology"/>
<keyword evidence="4 6" id="KW-1133">Transmembrane helix</keyword>